<organism evidence="1 2">
    <name type="scientific">Rotaria socialis</name>
    <dbReference type="NCBI Taxonomy" id="392032"/>
    <lineage>
        <taxon>Eukaryota</taxon>
        <taxon>Metazoa</taxon>
        <taxon>Spiralia</taxon>
        <taxon>Gnathifera</taxon>
        <taxon>Rotifera</taxon>
        <taxon>Eurotatoria</taxon>
        <taxon>Bdelloidea</taxon>
        <taxon>Philodinida</taxon>
        <taxon>Philodinidae</taxon>
        <taxon>Rotaria</taxon>
    </lineage>
</organism>
<sequence>MSNLEKRHLYLNVTDRNTFIDGDDLKTNIINHLSRVNSFVFNIKLCNSHYIETDLPRNEYIQQSFKDFKYNRVISCFDHFQGSRYNQCHIYSELFKRVYEVSLFDERPVEHDFSLQILQSFPFMKKLTINTRKAQINERRRKSKNDVENVSIINYYHLIELQFFQAYEEYLEESLLNTKTCFLNNVYLFAARELLEKVADNFTRDSPRLNGSKIH</sequence>
<name>A0A820YR33_9BILA</name>
<accession>A0A820YR33</accession>
<reference evidence="1" key="1">
    <citation type="submission" date="2021-02" db="EMBL/GenBank/DDBJ databases">
        <authorList>
            <person name="Nowell W R."/>
        </authorList>
    </citation>
    <scope>NUCLEOTIDE SEQUENCE</scope>
</reference>
<dbReference type="AlphaFoldDB" id="A0A820YR33"/>
<protein>
    <submittedName>
        <fullName evidence="1">Uncharacterized protein</fullName>
    </submittedName>
</protein>
<evidence type="ECO:0000313" key="2">
    <source>
        <dbReference type="Proteomes" id="UP000663851"/>
    </source>
</evidence>
<dbReference type="Proteomes" id="UP000663851">
    <property type="component" value="Unassembled WGS sequence"/>
</dbReference>
<dbReference type="EMBL" id="CAJOBO010005894">
    <property type="protein sequence ID" value="CAF4552938.1"/>
    <property type="molecule type" value="Genomic_DNA"/>
</dbReference>
<gene>
    <name evidence="1" type="ORF">HFQ381_LOCUS30988</name>
</gene>
<comment type="caution">
    <text evidence="1">The sequence shown here is derived from an EMBL/GenBank/DDBJ whole genome shotgun (WGS) entry which is preliminary data.</text>
</comment>
<evidence type="ECO:0000313" key="1">
    <source>
        <dbReference type="EMBL" id="CAF4552938.1"/>
    </source>
</evidence>
<proteinExistence type="predicted"/>